<dbReference type="SUPFAM" id="SSF48256">
    <property type="entry name" value="Citrate synthase"/>
    <property type="match status" value="1"/>
</dbReference>
<dbReference type="Pfam" id="PF00285">
    <property type="entry name" value="Citrate_synt"/>
    <property type="match status" value="1"/>
</dbReference>
<comment type="similarity">
    <text evidence="2 5">Belongs to the citrate synthase family.</text>
</comment>
<dbReference type="Proteomes" id="UP000616595">
    <property type="component" value="Unassembled WGS sequence"/>
</dbReference>
<dbReference type="RefSeq" id="WP_148567121.1">
    <property type="nucleotide sequence ID" value="NZ_RXYA01000007.1"/>
</dbReference>
<evidence type="ECO:0000256" key="4">
    <source>
        <dbReference type="ARBA" id="ARBA00049288"/>
    </source>
</evidence>
<dbReference type="GO" id="GO:0005829">
    <property type="term" value="C:cytosol"/>
    <property type="evidence" value="ECO:0007669"/>
    <property type="project" value="TreeGrafter"/>
</dbReference>
<evidence type="ECO:0000256" key="2">
    <source>
        <dbReference type="ARBA" id="ARBA00010566"/>
    </source>
</evidence>
<dbReference type="Gene3D" id="1.10.580.10">
    <property type="entry name" value="Citrate Synthase, domain 1"/>
    <property type="match status" value="1"/>
</dbReference>
<evidence type="ECO:0000313" key="8">
    <source>
        <dbReference type="Proteomes" id="UP000616595"/>
    </source>
</evidence>
<reference evidence="7" key="1">
    <citation type="submission" date="2019-10" db="EMBL/GenBank/DDBJ databases">
        <authorList>
            <person name="Ross D.E."/>
            <person name="Gulliver D."/>
        </authorList>
    </citation>
    <scope>NUCLEOTIDE SEQUENCE</scope>
    <source>
        <strain evidence="7">DER-2019</strain>
    </source>
</reference>
<gene>
    <name evidence="7" type="ORF">GH810_15350</name>
</gene>
<dbReference type="InterPro" id="IPR024176">
    <property type="entry name" value="Citrate_synthase_bac-typ"/>
</dbReference>
<evidence type="ECO:0000256" key="1">
    <source>
        <dbReference type="ARBA" id="ARBA00005163"/>
    </source>
</evidence>
<evidence type="ECO:0000313" key="7">
    <source>
        <dbReference type="EMBL" id="MBC3889685.1"/>
    </source>
</evidence>
<comment type="catalytic activity">
    <reaction evidence="4">
        <text>oxaloacetate + acetyl-CoA + H2O = citrate + CoA + H(+)</text>
        <dbReference type="Rhea" id="RHEA:16845"/>
        <dbReference type="ChEBI" id="CHEBI:15377"/>
        <dbReference type="ChEBI" id="CHEBI:15378"/>
        <dbReference type="ChEBI" id="CHEBI:16452"/>
        <dbReference type="ChEBI" id="CHEBI:16947"/>
        <dbReference type="ChEBI" id="CHEBI:57287"/>
        <dbReference type="ChEBI" id="CHEBI:57288"/>
        <dbReference type="EC" id="2.3.3.16"/>
    </reaction>
</comment>
<dbReference type="GO" id="GO:0006099">
    <property type="term" value="P:tricarboxylic acid cycle"/>
    <property type="evidence" value="ECO:0007669"/>
    <property type="project" value="InterPro"/>
</dbReference>
<comment type="caution">
    <text evidence="7">The sequence shown here is derived from an EMBL/GenBank/DDBJ whole genome shotgun (WGS) entry which is preliminary data.</text>
</comment>
<protein>
    <recommendedName>
        <fullName evidence="5">Citrate synthase</fullName>
    </recommendedName>
</protein>
<keyword evidence="8" id="KW-1185">Reference proteome</keyword>
<evidence type="ECO:0000256" key="3">
    <source>
        <dbReference type="ARBA" id="ARBA00022679"/>
    </source>
</evidence>
<evidence type="ECO:0000256" key="6">
    <source>
        <dbReference type="PIRSR" id="PIRSR001369-1"/>
    </source>
</evidence>
<dbReference type="CDD" id="cd06113">
    <property type="entry name" value="citrate_synt_like_1_2"/>
    <property type="match status" value="1"/>
</dbReference>
<comment type="pathway">
    <text evidence="1">Carbohydrate metabolism; tricarboxylic acid cycle.</text>
</comment>
<reference evidence="7" key="2">
    <citation type="submission" date="2020-10" db="EMBL/GenBank/DDBJ databases">
        <title>Comparative genomics of the Acetobacterium genus.</title>
        <authorList>
            <person name="Marshall C."/>
            <person name="May H."/>
            <person name="Norman S."/>
        </authorList>
    </citation>
    <scope>NUCLEOTIDE SEQUENCE</scope>
    <source>
        <strain evidence="7">DER-2019</strain>
    </source>
</reference>
<name>A0A923KXK0_9FIRM</name>
<dbReference type="PRINTS" id="PR00143">
    <property type="entry name" value="CITRTSNTHASE"/>
</dbReference>
<evidence type="ECO:0000256" key="5">
    <source>
        <dbReference type="PIRNR" id="PIRNR001369"/>
    </source>
</evidence>
<keyword evidence="3 5" id="KW-0808">Transferase</keyword>
<organism evidence="7 8">
    <name type="scientific">Acetobacterium paludosum</name>
    <dbReference type="NCBI Taxonomy" id="52693"/>
    <lineage>
        <taxon>Bacteria</taxon>
        <taxon>Bacillati</taxon>
        <taxon>Bacillota</taxon>
        <taxon>Clostridia</taxon>
        <taxon>Eubacteriales</taxon>
        <taxon>Eubacteriaceae</taxon>
        <taxon>Acetobacterium</taxon>
    </lineage>
</organism>
<feature type="active site" evidence="6">
    <location>
        <position position="333"/>
    </location>
</feature>
<dbReference type="Gene3D" id="1.10.230.10">
    <property type="entry name" value="Cytochrome P450-Terp, domain 2"/>
    <property type="match status" value="1"/>
</dbReference>
<dbReference type="AlphaFoldDB" id="A0A923KXK0"/>
<dbReference type="NCBIfam" id="NF010635">
    <property type="entry name" value="PRK14032.1"/>
    <property type="match status" value="1"/>
</dbReference>
<dbReference type="InterPro" id="IPR002020">
    <property type="entry name" value="Citrate_synthase"/>
</dbReference>
<dbReference type="EMBL" id="WJBD01000022">
    <property type="protein sequence ID" value="MBC3889685.1"/>
    <property type="molecule type" value="Genomic_DNA"/>
</dbReference>
<sequence length="456" mass="51874">MMNRIFSEITPEIIKYSELCTKNSYIQPELYTKYRVNRGLRDLEGNGVLTGLTDISEIIAYFFDENGKKIGQKGELFYRGINIEELVDGFVKEKRFGFEEVTYLLLFGDLPKKNELQNFSKLLGNYRNLPTNFVRDIIMKAPSQDMMNTLARSVLTLFAYDDNANDVTIPNVLRQCLELIALFPLLAVYGYQTYSHYHDGQSFFIHQPQPELSTAENILYILRPDCKYTELEARILDIALVLHAEHGGGNNSTFTTHVVSSSGTDTYSVIAASLGSLKGPKHGGANIKVVEMFNDMKENIDDWTDENKVRSYLADLLHKKVFDKAGLIYGMGHAIYSVSDPRAAVLRGFVKSLSEEKGMHDEFDLYSLVERLAPEVIRDERKMYKGVSANVDFYSGFVYSMLGLPLELFTPIFAIARISGWSAHRLEELINAGKIIRPAYMNVCDRRDYEPLAERK</sequence>
<dbReference type="OrthoDB" id="9800864at2"/>
<accession>A0A923KXK0</accession>
<feature type="active site" evidence="6">
    <location>
        <position position="392"/>
    </location>
</feature>
<dbReference type="InterPro" id="IPR036969">
    <property type="entry name" value="Citrate_synthase_sf"/>
</dbReference>
<dbReference type="PANTHER" id="PTHR11739:SF4">
    <property type="entry name" value="CITRATE SYNTHASE, PEROXISOMAL"/>
    <property type="match status" value="1"/>
</dbReference>
<dbReference type="PANTHER" id="PTHR11739">
    <property type="entry name" value="CITRATE SYNTHASE"/>
    <property type="match status" value="1"/>
</dbReference>
<dbReference type="GO" id="GO:0036440">
    <property type="term" value="F:citrate synthase activity"/>
    <property type="evidence" value="ECO:0007669"/>
    <property type="project" value="UniProtKB-EC"/>
</dbReference>
<dbReference type="InterPro" id="IPR016142">
    <property type="entry name" value="Citrate_synth-like_lrg_a-sub"/>
</dbReference>
<dbReference type="InterPro" id="IPR016143">
    <property type="entry name" value="Citrate_synth-like_sm_a-sub"/>
</dbReference>
<proteinExistence type="inferred from homology"/>
<dbReference type="PIRSF" id="PIRSF001369">
    <property type="entry name" value="Citrate_synth"/>
    <property type="match status" value="1"/>
</dbReference>
<dbReference type="GO" id="GO:0005975">
    <property type="term" value="P:carbohydrate metabolic process"/>
    <property type="evidence" value="ECO:0007669"/>
    <property type="project" value="TreeGrafter"/>
</dbReference>